<keyword evidence="11 17" id="KW-0012">Acyltransferase</keyword>
<dbReference type="InterPro" id="IPR001150">
    <property type="entry name" value="Gly_radical"/>
</dbReference>
<evidence type="ECO:0000256" key="8">
    <source>
        <dbReference type="ARBA" id="ARBA00022679"/>
    </source>
</evidence>
<reference evidence="21 22" key="1">
    <citation type="submission" date="2021-01" db="EMBL/GenBank/DDBJ databases">
        <title>Whole genome shotgun sequence of Microbispora corallina NBRC 16416.</title>
        <authorList>
            <person name="Komaki H."/>
            <person name="Tamura T."/>
        </authorList>
    </citation>
    <scope>NUCLEOTIDE SEQUENCE [LARGE SCALE GENOMIC DNA]</scope>
    <source>
        <strain evidence="21 22">NBRC 16416</strain>
    </source>
</reference>
<evidence type="ECO:0000256" key="17">
    <source>
        <dbReference type="RuleBase" id="RU368075"/>
    </source>
</evidence>
<dbReference type="PROSITE" id="PS51149">
    <property type="entry name" value="GLY_RADICAL_2"/>
    <property type="match status" value="1"/>
</dbReference>
<evidence type="ECO:0000259" key="20">
    <source>
        <dbReference type="PROSITE" id="PS51554"/>
    </source>
</evidence>
<keyword evidence="6 17" id="KW-0963">Cytoplasm</keyword>
<dbReference type="Pfam" id="PF02901">
    <property type="entry name" value="PFL-like"/>
    <property type="match status" value="1"/>
</dbReference>
<dbReference type="CDD" id="cd01678">
    <property type="entry name" value="PFL1"/>
    <property type="match status" value="1"/>
</dbReference>
<dbReference type="CDD" id="cd06464">
    <property type="entry name" value="ACD_sHsps-like"/>
    <property type="match status" value="1"/>
</dbReference>
<dbReference type="Gene3D" id="3.20.70.20">
    <property type="match status" value="1"/>
</dbReference>
<dbReference type="Pfam" id="PF00011">
    <property type="entry name" value="HSP20"/>
    <property type="match status" value="1"/>
</dbReference>
<comment type="caution">
    <text evidence="21">The sequence shown here is derived from an EMBL/GenBank/DDBJ whole genome shotgun (WGS) entry which is preliminary data.</text>
</comment>
<evidence type="ECO:0000313" key="22">
    <source>
        <dbReference type="Proteomes" id="UP000603904"/>
    </source>
</evidence>
<evidence type="ECO:0000256" key="9">
    <source>
        <dbReference type="ARBA" id="ARBA00022818"/>
    </source>
</evidence>
<feature type="domain" description="PFL" evidence="20">
    <location>
        <begin position="213"/>
        <end position="828"/>
    </location>
</feature>
<dbReference type="InterPro" id="IPR004184">
    <property type="entry name" value="PFL_dom"/>
</dbReference>
<evidence type="ECO:0000256" key="15">
    <source>
        <dbReference type="PROSITE-ProRule" id="PRU00493"/>
    </source>
</evidence>
<dbReference type="PROSITE" id="PS01031">
    <property type="entry name" value="SHSP"/>
    <property type="match status" value="1"/>
</dbReference>
<dbReference type="InterPro" id="IPR019777">
    <property type="entry name" value="Form_AcTrfase_GR_CS"/>
</dbReference>
<comment type="similarity">
    <text evidence="14 16">Belongs to the small heat shock protein (HSP20) family.</text>
</comment>
<keyword evidence="9 15" id="KW-0556">Organic radical</keyword>
<evidence type="ECO:0000256" key="11">
    <source>
        <dbReference type="ARBA" id="ARBA00023315"/>
    </source>
</evidence>
<accession>A0ABQ4GAP9</accession>
<evidence type="ECO:0000313" key="21">
    <source>
        <dbReference type="EMBL" id="GIH44156.1"/>
    </source>
</evidence>
<feature type="modified residue" description="Glycine radical" evidence="15">
    <location>
        <position position="933"/>
    </location>
</feature>
<feature type="domain" description="Glycine radical" evidence="19">
    <location>
        <begin position="835"/>
        <end position="958"/>
    </location>
</feature>
<evidence type="ECO:0000256" key="10">
    <source>
        <dbReference type="ARBA" id="ARBA00023277"/>
    </source>
</evidence>
<dbReference type="Pfam" id="PF01228">
    <property type="entry name" value="Gly_radical"/>
    <property type="match status" value="1"/>
</dbReference>
<dbReference type="Proteomes" id="UP000603904">
    <property type="component" value="Unassembled WGS sequence"/>
</dbReference>
<evidence type="ECO:0000256" key="4">
    <source>
        <dbReference type="ARBA" id="ARBA00013214"/>
    </source>
</evidence>
<dbReference type="Gene3D" id="2.60.40.790">
    <property type="match status" value="1"/>
</dbReference>
<protein>
    <recommendedName>
        <fullName evidence="5 17">Formate acetyltransferase</fullName>
        <ecNumber evidence="4 17">2.3.1.54</ecNumber>
    </recommendedName>
    <alternativeName>
        <fullName evidence="12 17">Pyruvate formate-lyase</fullName>
    </alternativeName>
</protein>
<organism evidence="21 22">
    <name type="scientific">Microbispora corallina</name>
    <dbReference type="NCBI Taxonomy" id="83302"/>
    <lineage>
        <taxon>Bacteria</taxon>
        <taxon>Bacillati</taxon>
        <taxon>Actinomycetota</taxon>
        <taxon>Actinomycetes</taxon>
        <taxon>Streptosporangiales</taxon>
        <taxon>Streptosporangiaceae</taxon>
        <taxon>Microbispora</taxon>
    </lineage>
</organism>
<keyword evidence="22" id="KW-1185">Reference proteome</keyword>
<dbReference type="InterPro" id="IPR050244">
    <property type="entry name" value="Auton_GlycylRad_Cofactor"/>
</dbReference>
<evidence type="ECO:0000256" key="16">
    <source>
        <dbReference type="RuleBase" id="RU003616"/>
    </source>
</evidence>
<keyword evidence="10 17" id="KW-0119">Carbohydrate metabolism</keyword>
<comment type="pathway">
    <text evidence="2 17">Fermentation; pyruvate fermentation; formate from pyruvate: step 1/1.</text>
</comment>
<dbReference type="RefSeq" id="WP_344057034.1">
    <property type="nucleotide sequence ID" value="NZ_BAAAGP010000044.1"/>
</dbReference>
<dbReference type="InterPro" id="IPR008978">
    <property type="entry name" value="HSP20-like_chaperone"/>
</dbReference>
<dbReference type="PANTHER" id="PTHR30191:SF0">
    <property type="entry name" value="FORMATE ACETYLTRANSFERASE 1"/>
    <property type="match status" value="1"/>
</dbReference>
<evidence type="ECO:0000256" key="13">
    <source>
        <dbReference type="ARBA" id="ARBA00049029"/>
    </source>
</evidence>
<comment type="subcellular location">
    <subcellularLocation>
        <location evidence="1 17">Cytoplasm</location>
    </subcellularLocation>
</comment>
<comment type="similarity">
    <text evidence="3 17">Belongs to the glycyl radical enzyme (GRE) family. PFL subfamily.</text>
</comment>
<keyword evidence="7 17" id="KW-0313">Glucose metabolism</keyword>
<dbReference type="SUPFAM" id="SSF51998">
    <property type="entry name" value="PFL-like glycyl radical enzymes"/>
    <property type="match status" value="1"/>
</dbReference>
<evidence type="ECO:0000256" key="7">
    <source>
        <dbReference type="ARBA" id="ARBA00022526"/>
    </source>
</evidence>
<evidence type="ECO:0000259" key="18">
    <source>
        <dbReference type="PROSITE" id="PS01031"/>
    </source>
</evidence>
<dbReference type="SUPFAM" id="SSF49764">
    <property type="entry name" value="HSP20-like chaperones"/>
    <property type="match status" value="1"/>
</dbReference>
<comment type="catalytic activity">
    <reaction evidence="13 17">
        <text>formate + acetyl-CoA = pyruvate + CoA</text>
        <dbReference type="Rhea" id="RHEA:11844"/>
        <dbReference type="ChEBI" id="CHEBI:15361"/>
        <dbReference type="ChEBI" id="CHEBI:15740"/>
        <dbReference type="ChEBI" id="CHEBI:57287"/>
        <dbReference type="ChEBI" id="CHEBI:57288"/>
        <dbReference type="EC" id="2.3.1.54"/>
    </reaction>
</comment>
<evidence type="ECO:0000256" key="14">
    <source>
        <dbReference type="PROSITE-ProRule" id="PRU00285"/>
    </source>
</evidence>
<comment type="subunit">
    <text evidence="17">Homodimer.</text>
</comment>
<evidence type="ECO:0000256" key="6">
    <source>
        <dbReference type="ARBA" id="ARBA00022490"/>
    </source>
</evidence>
<dbReference type="EC" id="2.3.1.54" evidence="4 17"/>
<dbReference type="EMBL" id="BOOC01000052">
    <property type="protein sequence ID" value="GIH44156.1"/>
    <property type="molecule type" value="Genomic_DNA"/>
</dbReference>
<evidence type="ECO:0000256" key="12">
    <source>
        <dbReference type="ARBA" id="ARBA00031063"/>
    </source>
</evidence>
<keyword evidence="8 17" id="KW-0808">Transferase</keyword>
<evidence type="ECO:0000256" key="3">
    <source>
        <dbReference type="ARBA" id="ARBA00008375"/>
    </source>
</evidence>
<sequence>MNLVERSQGRFLFPELLELLESPVFGFRPFGQVIRVEDFVADGRYVLRAELPGIDPDKDLEVTVGHGVLHIRAEKAREVKYAKEPRRSEIAYGAFSRSVTLPPAAETEDVTAAYRDGVLEITVGLKEEHTAEGRRVLVQHCPRDGPPQATGVRTGRARAGRAPARLRAAGHASGMTLVPVMGDLRSQRRAVAGTTVETEPTKGTAMTVTQAREQATAHVAWRGFRGAAWRGQVDVRDFIQANYTPYEGDGSFLAGPTERTRAVWAEVSDLFGEERRRGVYDVDAATPSSITSHRPGYIDSDKELIVGLQTDAPLKRAIMPNGGLRTVETGLAAYGYRLDPAVREIFTRYRKTHNDGVFDAYTPQIRAARRAGIITGLPDAYGRGRIIGDYRRVALYGVDRLIEAKRAEQRSLDDRFSSPDVIRDREELAEQIYALHELKRMAASYGHDISAPAGTAREAVQWLYFGYLAAVKEQNGAAMSLGRTSTFLDVYLERDLAEGLLTEQQAQELVDDFVIKLRIVRFLRTPEYDQLFSGDPTWVTESIGGIGADGRPLVTRTSYRYLNTLRTLGPAPEPNLTVLWSPRLPEPFKRFCAALSIETSSIQYESDELIRPRYGDDAAIACCVSAAPVGTQMQFFGARVNLAKALLYAINGGRDEMTGRQIGPAYPALTGDVLDYDQVVAAYDRMLDWLAATYVNALNVIHYMHDKYAYERLQMALHDYPVRRTLACGIAGLSVAADSLSAVKHATVRVVRDQTGLAVDYEVEGDYPAYGNNDDRADAIAVDLVRSFMDKIRRHPSYRGAEHTQSVLTITSNVVYGKHTGNTPDGRRAGTPFAPGANPMNGRDRHGLVASALSVAKLPYDQAQDGISLTSTVTPEGLGRTGEDRVADLVGLLDGYVDAGGFHMNVNVLDRATLVDAMEHPEKYPQLTIRVSGYAVNFVRLTREQQQDVIDRTFHGAL</sequence>
<dbReference type="PANTHER" id="PTHR30191">
    <property type="entry name" value="FORMATE ACETYLTRANSFERASE"/>
    <property type="match status" value="1"/>
</dbReference>
<dbReference type="InterPro" id="IPR002068">
    <property type="entry name" value="A-crystallin/Hsp20_dom"/>
</dbReference>
<evidence type="ECO:0000256" key="5">
    <source>
        <dbReference type="ARBA" id="ARBA00013897"/>
    </source>
</evidence>
<dbReference type="PROSITE" id="PS51554">
    <property type="entry name" value="PFL"/>
    <property type="match status" value="1"/>
</dbReference>
<dbReference type="PROSITE" id="PS00850">
    <property type="entry name" value="GLY_RADICAL_1"/>
    <property type="match status" value="1"/>
</dbReference>
<dbReference type="NCBIfam" id="TIGR01255">
    <property type="entry name" value="pyr_form_ly_1"/>
    <property type="match status" value="1"/>
</dbReference>
<dbReference type="InterPro" id="IPR005949">
    <property type="entry name" value="Form_AcTrfase"/>
</dbReference>
<gene>
    <name evidence="21" type="ORF">Mco01_71560</name>
</gene>
<evidence type="ECO:0000256" key="2">
    <source>
        <dbReference type="ARBA" id="ARBA00004809"/>
    </source>
</evidence>
<evidence type="ECO:0000259" key="19">
    <source>
        <dbReference type="PROSITE" id="PS51149"/>
    </source>
</evidence>
<feature type="domain" description="SHSP" evidence="18">
    <location>
        <begin position="27"/>
        <end position="141"/>
    </location>
</feature>
<proteinExistence type="inferred from homology"/>
<name>A0ABQ4GAP9_9ACTN</name>
<evidence type="ECO:0000256" key="1">
    <source>
        <dbReference type="ARBA" id="ARBA00004496"/>
    </source>
</evidence>